<proteinExistence type="predicted"/>
<dbReference type="Proteomes" id="UP001249851">
    <property type="component" value="Unassembled WGS sequence"/>
</dbReference>
<keyword evidence="2" id="KW-1185">Reference proteome</keyword>
<sequence length="211" mass="24219">MHGLTAQIPRSAVGNAKLPWIAEGEINVITAYFTNPQGICSGSRPASEYIGDQLLLQTGDDSSKTRAIPFKQEDLKRTKWVEGGCFLGMGRHYWYNISKDMDCKDFYPMFLLYNKKGRLTGFGWVSMGRAESSRYEHPPPNRLDVPPYLFEFLFEEEVRAKIFGIENLLHTTSLWGFFQSETKPKCIPKLKDLTTQHVYLDSYPYLNLCII</sequence>
<dbReference type="AlphaFoldDB" id="A0AAD9QXF7"/>
<evidence type="ECO:0000313" key="2">
    <source>
        <dbReference type="Proteomes" id="UP001249851"/>
    </source>
</evidence>
<accession>A0AAD9QXF7</accession>
<gene>
    <name evidence="1" type="ORF">P5673_006222</name>
</gene>
<comment type="caution">
    <text evidence="1">The sequence shown here is derived from an EMBL/GenBank/DDBJ whole genome shotgun (WGS) entry which is preliminary data.</text>
</comment>
<reference evidence="1" key="2">
    <citation type="journal article" date="2023" name="Science">
        <title>Genomic signatures of disease resistance in endangered staghorn corals.</title>
        <authorList>
            <person name="Vollmer S.V."/>
            <person name="Selwyn J.D."/>
            <person name="Despard B.A."/>
            <person name="Roesel C.L."/>
        </authorList>
    </citation>
    <scope>NUCLEOTIDE SEQUENCE</scope>
    <source>
        <strain evidence="1">K2</strain>
    </source>
</reference>
<reference evidence="1" key="1">
    <citation type="journal article" date="2023" name="G3 (Bethesda)">
        <title>Whole genome assembly and annotation of the endangered Caribbean coral Acropora cervicornis.</title>
        <authorList>
            <person name="Selwyn J.D."/>
            <person name="Vollmer S.V."/>
        </authorList>
    </citation>
    <scope>NUCLEOTIDE SEQUENCE</scope>
    <source>
        <strain evidence="1">K2</strain>
    </source>
</reference>
<organism evidence="1 2">
    <name type="scientific">Acropora cervicornis</name>
    <name type="common">Staghorn coral</name>
    <dbReference type="NCBI Taxonomy" id="6130"/>
    <lineage>
        <taxon>Eukaryota</taxon>
        <taxon>Metazoa</taxon>
        <taxon>Cnidaria</taxon>
        <taxon>Anthozoa</taxon>
        <taxon>Hexacorallia</taxon>
        <taxon>Scleractinia</taxon>
        <taxon>Astrocoeniina</taxon>
        <taxon>Acroporidae</taxon>
        <taxon>Acropora</taxon>
    </lineage>
</organism>
<evidence type="ECO:0000313" key="1">
    <source>
        <dbReference type="EMBL" id="KAK2569309.1"/>
    </source>
</evidence>
<name>A0AAD9QXF7_ACRCE</name>
<dbReference type="EMBL" id="JARQWQ010000010">
    <property type="protein sequence ID" value="KAK2569309.1"/>
    <property type="molecule type" value="Genomic_DNA"/>
</dbReference>
<protein>
    <submittedName>
        <fullName evidence="1">Uncharacterized protein</fullName>
    </submittedName>
</protein>